<organism evidence="3 4">
    <name type="scientific">Candidatus Woykebacteria bacterium RBG_16_43_9</name>
    <dbReference type="NCBI Taxonomy" id="1802596"/>
    <lineage>
        <taxon>Bacteria</taxon>
        <taxon>Candidatus Woykeibacteriota</taxon>
    </lineage>
</organism>
<evidence type="ECO:0000259" key="2">
    <source>
        <dbReference type="PROSITE" id="PS50202"/>
    </source>
</evidence>
<keyword evidence="1" id="KW-0812">Transmembrane</keyword>
<dbReference type="PROSITE" id="PS50202">
    <property type="entry name" value="MSP"/>
    <property type="match status" value="1"/>
</dbReference>
<keyword evidence="1" id="KW-1133">Transmembrane helix</keyword>
<comment type="caution">
    <text evidence="3">The sequence shown here is derived from an EMBL/GenBank/DDBJ whole genome shotgun (WGS) entry which is preliminary data.</text>
</comment>
<dbReference type="Proteomes" id="UP000176389">
    <property type="component" value="Unassembled WGS sequence"/>
</dbReference>
<protein>
    <recommendedName>
        <fullName evidence="2">MSP domain-containing protein</fullName>
    </recommendedName>
</protein>
<reference evidence="3 4" key="1">
    <citation type="journal article" date="2016" name="Nat. Commun.">
        <title>Thousands of microbial genomes shed light on interconnected biogeochemical processes in an aquifer system.</title>
        <authorList>
            <person name="Anantharaman K."/>
            <person name="Brown C.T."/>
            <person name="Hug L.A."/>
            <person name="Sharon I."/>
            <person name="Castelle C.J."/>
            <person name="Probst A.J."/>
            <person name="Thomas B.C."/>
            <person name="Singh A."/>
            <person name="Wilkins M.J."/>
            <person name="Karaoz U."/>
            <person name="Brodie E.L."/>
            <person name="Williams K.H."/>
            <person name="Hubbard S.S."/>
            <person name="Banfield J.F."/>
        </authorList>
    </citation>
    <scope>NUCLEOTIDE SEQUENCE [LARGE SCALE GENOMIC DNA]</scope>
</reference>
<gene>
    <name evidence="3" type="ORF">A2Z11_04435</name>
</gene>
<evidence type="ECO:0000256" key="1">
    <source>
        <dbReference type="SAM" id="Phobius"/>
    </source>
</evidence>
<proteinExistence type="predicted"/>
<dbReference type="AlphaFoldDB" id="A0A1G1WDF2"/>
<evidence type="ECO:0000313" key="4">
    <source>
        <dbReference type="Proteomes" id="UP000176389"/>
    </source>
</evidence>
<feature type="transmembrane region" description="Helical" evidence="1">
    <location>
        <begin position="22"/>
        <end position="41"/>
    </location>
</feature>
<sequence length="147" mass="16657">MGDLVLNELRTAINNPLDFKNFYVFFVVAYLLLFIPLLIIATSLRNYSSCNSATMSLSENIPSRNGKIFEFTYSGKSSCIILVSPRWNRTKQLSMWLYNPDKSIESLEPTGNNLTFSKADRGTYRVSVHNDEDSSVNFQLKVSAVPK</sequence>
<name>A0A1G1WDF2_9BACT</name>
<dbReference type="InterPro" id="IPR000535">
    <property type="entry name" value="MSP_dom"/>
</dbReference>
<accession>A0A1G1WDF2</accession>
<dbReference type="EMBL" id="MHCS01000041">
    <property type="protein sequence ID" value="OGY25674.1"/>
    <property type="molecule type" value="Genomic_DNA"/>
</dbReference>
<evidence type="ECO:0000313" key="3">
    <source>
        <dbReference type="EMBL" id="OGY25674.1"/>
    </source>
</evidence>
<feature type="domain" description="MSP" evidence="2">
    <location>
        <begin position="104"/>
        <end position="147"/>
    </location>
</feature>
<keyword evidence="1" id="KW-0472">Membrane</keyword>